<evidence type="ECO:0000313" key="1">
    <source>
        <dbReference type="EMBL" id="GAI47180.1"/>
    </source>
</evidence>
<dbReference type="EMBL" id="BARV01039642">
    <property type="protein sequence ID" value="GAI47180.1"/>
    <property type="molecule type" value="Genomic_DNA"/>
</dbReference>
<name>X1Q7Z9_9ZZZZ</name>
<gene>
    <name evidence="1" type="ORF">S06H3_60696</name>
</gene>
<dbReference type="AlphaFoldDB" id="X1Q7Z9"/>
<organism evidence="1">
    <name type="scientific">marine sediment metagenome</name>
    <dbReference type="NCBI Taxonomy" id="412755"/>
    <lineage>
        <taxon>unclassified sequences</taxon>
        <taxon>metagenomes</taxon>
        <taxon>ecological metagenomes</taxon>
    </lineage>
</organism>
<proteinExistence type="predicted"/>
<sequence>ALTSERNQENFDEIRHVSFSQVGSQYALPHYLIEWSPERAT</sequence>
<reference evidence="1" key="1">
    <citation type="journal article" date="2014" name="Front. Microbiol.">
        <title>High frequency of phylogenetically diverse reductive dehalogenase-homologous genes in deep subseafloor sedimentary metagenomes.</title>
        <authorList>
            <person name="Kawai M."/>
            <person name="Futagami T."/>
            <person name="Toyoda A."/>
            <person name="Takaki Y."/>
            <person name="Nishi S."/>
            <person name="Hori S."/>
            <person name="Arai W."/>
            <person name="Tsubouchi T."/>
            <person name="Morono Y."/>
            <person name="Uchiyama I."/>
            <person name="Ito T."/>
            <person name="Fujiyama A."/>
            <person name="Inagaki F."/>
            <person name="Takami H."/>
        </authorList>
    </citation>
    <scope>NUCLEOTIDE SEQUENCE</scope>
    <source>
        <strain evidence="1">Expedition CK06-06</strain>
    </source>
</reference>
<accession>X1Q7Z9</accession>
<comment type="caution">
    <text evidence="1">The sequence shown here is derived from an EMBL/GenBank/DDBJ whole genome shotgun (WGS) entry which is preliminary data.</text>
</comment>
<protein>
    <submittedName>
        <fullName evidence="1">Uncharacterized protein</fullName>
    </submittedName>
</protein>
<feature type="non-terminal residue" evidence="1">
    <location>
        <position position="1"/>
    </location>
</feature>